<feature type="transmembrane region" description="Helical" evidence="1">
    <location>
        <begin position="94"/>
        <end position="116"/>
    </location>
</feature>
<evidence type="ECO:0000313" key="3">
    <source>
        <dbReference type="Proteomes" id="UP001589568"/>
    </source>
</evidence>
<proteinExistence type="predicted"/>
<dbReference type="Pfam" id="PF19733">
    <property type="entry name" value="DUF6223"/>
    <property type="match status" value="1"/>
</dbReference>
<dbReference type="EMBL" id="JBHMCF010000007">
    <property type="protein sequence ID" value="MFB9469227.1"/>
    <property type="molecule type" value="Genomic_DNA"/>
</dbReference>
<name>A0ABV5NG16_9ACTN</name>
<comment type="caution">
    <text evidence="2">The sequence shown here is derived from an EMBL/GenBank/DDBJ whole genome shotgun (WGS) entry which is preliminary data.</text>
</comment>
<reference evidence="2 3" key="1">
    <citation type="submission" date="2024-09" db="EMBL/GenBank/DDBJ databases">
        <authorList>
            <person name="Sun Q."/>
            <person name="Mori K."/>
        </authorList>
    </citation>
    <scope>NUCLEOTIDE SEQUENCE [LARGE SCALE GENOMIC DNA]</scope>
    <source>
        <strain evidence="2 3">JCM 3324</strain>
    </source>
</reference>
<gene>
    <name evidence="2" type="ORF">ACFFR3_06900</name>
</gene>
<dbReference type="Proteomes" id="UP001589568">
    <property type="component" value="Unassembled WGS sequence"/>
</dbReference>
<dbReference type="InterPro" id="IPR045770">
    <property type="entry name" value="DUF6223"/>
</dbReference>
<evidence type="ECO:0000313" key="2">
    <source>
        <dbReference type="EMBL" id="MFB9469227.1"/>
    </source>
</evidence>
<feature type="transmembrane region" description="Helical" evidence="1">
    <location>
        <begin position="64"/>
        <end position="82"/>
    </location>
</feature>
<accession>A0ABV5NG16</accession>
<evidence type="ECO:0000256" key="1">
    <source>
        <dbReference type="SAM" id="Phobius"/>
    </source>
</evidence>
<feature type="transmembrane region" description="Helical" evidence="1">
    <location>
        <begin position="34"/>
        <end position="52"/>
    </location>
</feature>
<organism evidence="2 3">
    <name type="scientific">Nonomuraea salmonea</name>
    <dbReference type="NCBI Taxonomy" id="46181"/>
    <lineage>
        <taxon>Bacteria</taxon>
        <taxon>Bacillati</taxon>
        <taxon>Actinomycetota</taxon>
        <taxon>Actinomycetes</taxon>
        <taxon>Streptosporangiales</taxon>
        <taxon>Streptosporangiaceae</taxon>
        <taxon>Nonomuraea</taxon>
    </lineage>
</organism>
<keyword evidence="3" id="KW-1185">Reference proteome</keyword>
<dbReference type="RefSeq" id="WP_345405301.1">
    <property type="nucleotide sequence ID" value="NZ_BAAAXS010000001.1"/>
</dbReference>
<keyword evidence="1" id="KW-0812">Transmembrane</keyword>
<sequence>MSILATLTLETPAAHLLAQPVDAYALTTGRVWSVVGAVLGLAGIAIGGLALARPTGRLGRRGAAIALTAGLATAVIGGWIIAAAEGGPGTGYGIVGGYVDLAMALIALLLGALALIRSRRTT</sequence>
<keyword evidence="1" id="KW-0472">Membrane</keyword>
<keyword evidence="1" id="KW-1133">Transmembrane helix</keyword>
<protein>
    <submittedName>
        <fullName evidence="2">DUF6223 family protein</fullName>
    </submittedName>
</protein>